<dbReference type="PANTHER" id="PTHR48111:SF1">
    <property type="entry name" value="TWO-COMPONENT RESPONSE REGULATOR ORR33"/>
    <property type="match status" value="1"/>
</dbReference>
<feature type="modified residue" description="4-aspartylphosphate" evidence="8">
    <location>
        <position position="59"/>
    </location>
</feature>
<dbReference type="GO" id="GO:0005829">
    <property type="term" value="C:cytosol"/>
    <property type="evidence" value="ECO:0007669"/>
    <property type="project" value="TreeGrafter"/>
</dbReference>
<dbReference type="InterPro" id="IPR001867">
    <property type="entry name" value="OmpR/PhoB-type_DNA-bd"/>
</dbReference>
<dbReference type="GO" id="GO:0032993">
    <property type="term" value="C:protein-DNA complex"/>
    <property type="evidence" value="ECO:0007669"/>
    <property type="project" value="TreeGrafter"/>
</dbReference>
<dbReference type="SMART" id="SM00862">
    <property type="entry name" value="Trans_reg_C"/>
    <property type="match status" value="1"/>
</dbReference>
<evidence type="ECO:0000259" key="10">
    <source>
        <dbReference type="PROSITE" id="PS50110"/>
    </source>
</evidence>
<comment type="caution">
    <text evidence="12">The sequence shown here is derived from an EMBL/GenBank/DDBJ whole genome shotgun (WGS) entry which is preliminary data.</text>
</comment>
<evidence type="ECO:0000313" key="13">
    <source>
        <dbReference type="Proteomes" id="UP000220102"/>
    </source>
</evidence>
<dbReference type="Gene3D" id="1.10.10.10">
    <property type="entry name" value="Winged helix-like DNA-binding domain superfamily/Winged helix DNA-binding domain"/>
    <property type="match status" value="1"/>
</dbReference>
<dbReference type="CDD" id="cd17574">
    <property type="entry name" value="REC_OmpR"/>
    <property type="match status" value="1"/>
</dbReference>
<dbReference type="PROSITE" id="PS51755">
    <property type="entry name" value="OMPR_PHOB"/>
    <property type="match status" value="1"/>
</dbReference>
<dbReference type="EMBL" id="PDEQ01000008">
    <property type="protein sequence ID" value="PEN12295.1"/>
    <property type="molecule type" value="Genomic_DNA"/>
</dbReference>
<dbReference type="PANTHER" id="PTHR48111">
    <property type="entry name" value="REGULATOR OF RPOS"/>
    <property type="match status" value="1"/>
</dbReference>
<dbReference type="Pfam" id="PF00072">
    <property type="entry name" value="Response_reg"/>
    <property type="match status" value="1"/>
</dbReference>
<reference evidence="12 13" key="1">
    <citation type="submission" date="2017-10" db="EMBL/GenBank/DDBJ databases">
        <title>Draft genome of Longibacter Salinarum.</title>
        <authorList>
            <person name="Goh K.M."/>
            <person name="Shamsir M.S."/>
            <person name="Lim S.W."/>
        </authorList>
    </citation>
    <scope>NUCLEOTIDE SEQUENCE [LARGE SCALE GENOMIC DNA]</scope>
    <source>
        <strain evidence="12 13">KCTC 52045</strain>
    </source>
</reference>
<dbReference type="Proteomes" id="UP000220102">
    <property type="component" value="Unassembled WGS sequence"/>
</dbReference>
<comment type="function">
    <text evidence="7">This protein is a positive regulator for the phosphate regulon. Transcription of this operon is positively regulated by PhoB and PhoR when phosphate is limited.</text>
</comment>
<accession>A0A2A8CVL9</accession>
<gene>
    <name evidence="12" type="ORF">CRI94_14785</name>
</gene>
<evidence type="ECO:0000256" key="5">
    <source>
        <dbReference type="ARBA" id="ARBA00023125"/>
    </source>
</evidence>
<evidence type="ECO:0000259" key="11">
    <source>
        <dbReference type="PROSITE" id="PS51755"/>
    </source>
</evidence>
<dbReference type="SMART" id="SM00448">
    <property type="entry name" value="REC"/>
    <property type="match status" value="1"/>
</dbReference>
<dbReference type="InterPro" id="IPR001789">
    <property type="entry name" value="Sig_transdc_resp-reg_receiver"/>
</dbReference>
<evidence type="ECO:0000256" key="1">
    <source>
        <dbReference type="ARBA" id="ARBA00013332"/>
    </source>
</evidence>
<keyword evidence="3" id="KW-0902">Two-component regulatory system</keyword>
<feature type="DNA-binding region" description="OmpR/PhoB-type" evidence="9">
    <location>
        <begin position="136"/>
        <end position="234"/>
    </location>
</feature>
<dbReference type="RefSeq" id="WP_098077525.1">
    <property type="nucleotide sequence ID" value="NZ_PDEQ01000008.1"/>
</dbReference>
<feature type="domain" description="Response regulatory" evidence="10">
    <location>
        <begin position="10"/>
        <end position="126"/>
    </location>
</feature>
<evidence type="ECO:0000256" key="9">
    <source>
        <dbReference type="PROSITE-ProRule" id="PRU01091"/>
    </source>
</evidence>
<dbReference type="FunFam" id="3.40.50.2300:FF:000001">
    <property type="entry name" value="DNA-binding response regulator PhoB"/>
    <property type="match status" value="1"/>
</dbReference>
<dbReference type="InterPro" id="IPR039420">
    <property type="entry name" value="WalR-like"/>
</dbReference>
<dbReference type="InterPro" id="IPR016032">
    <property type="entry name" value="Sig_transdc_resp-reg_C-effctor"/>
</dbReference>
<name>A0A2A8CVL9_9BACT</name>
<dbReference type="AlphaFoldDB" id="A0A2A8CVL9"/>
<dbReference type="GO" id="GO:0006355">
    <property type="term" value="P:regulation of DNA-templated transcription"/>
    <property type="evidence" value="ECO:0007669"/>
    <property type="project" value="InterPro"/>
</dbReference>
<sequence>MEEPRSDAPTILIVDDEEDLLDLLEYNLKQEGYNTLQAHDGVEALDAAREHDPDLIVLDVMMPRMDGIEACRRLRADAHLRTIPIMMLTARSEEEDQVAGLDVGADIYLSKPVSISVIVSQAKALLRSARRYEVAPDKLAVHDLTVDRDRYLVFQEREGEEEELRMPRKEFELLYFLASHPGKVFSRQEILDEVWGPDVYVVDRTVDVHVRKIREKIGSTYIETVKGVGYKFKE</sequence>
<evidence type="ECO:0000256" key="3">
    <source>
        <dbReference type="ARBA" id="ARBA00023012"/>
    </source>
</evidence>
<dbReference type="InterPro" id="IPR036388">
    <property type="entry name" value="WH-like_DNA-bd_sf"/>
</dbReference>
<keyword evidence="2 8" id="KW-0597">Phosphoprotein</keyword>
<dbReference type="PROSITE" id="PS50110">
    <property type="entry name" value="RESPONSE_REGULATORY"/>
    <property type="match status" value="1"/>
</dbReference>
<dbReference type="GO" id="GO:0000156">
    <property type="term" value="F:phosphorelay response regulator activity"/>
    <property type="evidence" value="ECO:0007669"/>
    <property type="project" value="TreeGrafter"/>
</dbReference>
<dbReference type="GO" id="GO:0000976">
    <property type="term" value="F:transcription cis-regulatory region binding"/>
    <property type="evidence" value="ECO:0007669"/>
    <property type="project" value="TreeGrafter"/>
</dbReference>
<dbReference type="FunFam" id="1.10.10.10:FF:000018">
    <property type="entry name" value="DNA-binding response regulator ResD"/>
    <property type="match status" value="1"/>
</dbReference>
<dbReference type="SUPFAM" id="SSF52172">
    <property type="entry name" value="CheY-like"/>
    <property type="match status" value="1"/>
</dbReference>
<dbReference type="SUPFAM" id="SSF46894">
    <property type="entry name" value="C-terminal effector domain of the bipartite response regulators"/>
    <property type="match status" value="1"/>
</dbReference>
<dbReference type="Gene3D" id="3.40.50.2300">
    <property type="match status" value="1"/>
</dbReference>
<evidence type="ECO:0000256" key="8">
    <source>
        <dbReference type="PROSITE-ProRule" id="PRU00169"/>
    </source>
</evidence>
<keyword evidence="5 9" id="KW-0238">DNA-binding</keyword>
<evidence type="ECO:0000256" key="4">
    <source>
        <dbReference type="ARBA" id="ARBA00023015"/>
    </source>
</evidence>
<protein>
    <recommendedName>
        <fullName evidence="1">Phosphate regulon transcriptional regulatory protein PhoB</fullName>
    </recommendedName>
</protein>
<evidence type="ECO:0000256" key="6">
    <source>
        <dbReference type="ARBA" id="ARBA00023163"/>
    </source>
</evidence>
<keyword evidence="13" id="KW-1185">Reference proteome</keyword>
<keyword evidence="6" id="KW-0804">Transcription</keyword>
<evidence type="ECO:0000313" key="12">
    <source>
        <dbReference type="EMBL" id="PEN12295.1"/>
    </source>
</evidence>
<dbReference type="CDD" id="cd00383">
    <property type="entry name" value="trans_reg_C"/>
    <property type="match status" value="1"/>
</dbReference>
<organism evidence="12 13">
    <name type="scientific">Longibacter salinarum</name>
    <dbReference type="NCBI Taxonomy" id="1850348"/>
    <lineage>
        <taxon>Bacteria</taxon>
        <taxon>Pseudomonadati</taxon>
        <taxon>Rhodothermota</taxon>
        <taxon>Rhodothermia</taxon>
        <taxon>Rhodothermales</taxon>
        <taxon>Salisaetaceae</taxon>
        <taxon>Longibacter</taxon>
    </lineage>
</organism>
<evidence type="ECO:0000256" key="7">
    <source>
        <dbReference type="ARBA" id="ARBA00024735"/>
    </source>
</evidence>
<feature type="domain" description="OmpR/PhoB-type" evidence="11">
    <location>
        <begin position="136"/>
        <end position="234"/>
    </location>
</feature>
<proteinExistence type="predicted"/>
<evidence type="ECO:0000256" key="2">
    <source>
        <dbReference type="ARBA" id="ARBA00022553"/>
    </source>
</evidence>
<keyword evidence="4" id="KW-0805">Transcription regulation</keyword>
<dbReference type="InterPro" id="IPR011006">
    <property type="entry name" value="CheY-like_superfamily"/>
</dbReference>
<dbReference type="OrthoDB" id="9790442at2"/>
<dbReference type="Pfam" id="PF00486">
    <property type="entry name" value="Trans_reg_C"/>
    <property type="match status" value="1"/>
</dbReference>